<proteinExistence type="predicted"/>
<reference evidence="1" key="1">
    <citation type="submission" date="2023-07" db="EMBL/GenBank/DDBJ databases">
        <title>Black Yeasts Isolated from many extreme environments.</title>
        <authorList>
            <person name="Coleine C."/>
            <person name="Stajich J.E."/>
            <person name="Selbmann L."/>
        </authorList>
    </citation>
    <scope>NUCLEOTIDE SEQUENCE</scope>
    <source>
        <strain evidence="1">CCFEE 5714</strain>
    </source>
</reference>
<name>A0ACC3M9K3_9PEZI</name>
<protein>
    <submittedName>
        <fullName evidence="1">Uncharacterized protein</fullName>
    </submittedName>
</protein>
<dbReference type="EMBL" id="JAUTXU010001133">
    <property type="protein sequence ID" value="KAK3672341.1"/>
    <property type="molecule type" value="Genomic_DNA"/>
</dbReference>
<dbReference type="Proteomes" id="UP001281147">
    <property type="component" value="Unassembled WGS sequence"/>
</dbReference>
<organism evidence="1 2">
    <name type="scientific">Vermiconidia calcicola</name>
    <dbReference type="NCBI Taxonomy" id="1690605"/>
    <lineage>
        <taxon>Eukaryota</taxon>
        <taxon>Fungi</taxon>
        <taxon>Dikarya</taxon>
        <taxon>Ascomycota</taxon>
        <taxon>Pezizomycotina</taxon>
        <taxon>Dothideomycetes</taxon>
        <taxon>Dothideomycetidae</taxon>
        <taxon>Mycosphaerellales</taxon>
        <taxon>Extremaceae</taxon>
        <taxon>Vermiconidia</taxon>
    </lineage>
</organism>
<feature type="non-terminal residue" evidence="1">
    <location>
        <position position="1"/>
    </location>
</feature>
<evidence type="ECO:0000313" key="2">
    <source>
        <dbReference type="Proteomes" id="UP001281147"/>
    </source>
</evidence>
<sequence length="299" mass="33300">VPEVDGSAKLFPSRSNPENGPSGFSKALARIIAEMEKEMGPLERFTLHDLRRTMATGLQRLGIRLEVTEAVLNHVAGTRGGLVGVYQRHEFLDEKRHALTAWAAEVERIGTDFTKRKSTHVVAETAEEIRTVLRAIGEFSEDPWAPHRLLVEDARAALDREVAGQPSGYRFKPREDLGWYLRRLIRQGRLVQHHIDQGAASLAAHEAALFGEAYSELQMKLAREELFLFGQRTRAERSIGGTNSRKGSDQGRVARVRHYVAKGDKLTEAYRNAAHDLGCGVSTVRGAWAKLKKDADATD</sequence>
<accession>A0ACC3M9K3</accession>
<evidence type="ECO:0000313" key="1">
    <source>
        <dbReference type="EMBL" id="KAK3672341.1"/>
    </source>
</evidence>
<comment type="caution">
    <text evidence="1">The sequence shown here is derived from an EMBL/GenBank/DDBJ whole genome shotgun (WGS) entry which is preliminary data.</text>
</comment>
<gene>
    <name evidence="1" type="ORF">LTR37_021579</name>
</gene>
<keyword evidence="2" id="KW-1185">Reference proteome</keyword>